<evidence type="ECO:0000259" key="7">
    <source>
        <dbReference type="Pfam" id="PF00291"/>
    </source>
</evidence>
<dbReference type="OMA" id="MWGAEII"/>
<dbReference type="InterPro" id="IPR001926">
    <property type="entry name" value="TrpB-like_PALP"/>
</dbReference>
<dbReference type="AlphaFoldDB" id="A0A1D2MWT8"/>
<keyword evidence="6" id="KW-0198">Cysteine biosynthesis</keyword>
<accession>A0A1D2MWT8</accession>
<evidence type="ECO:0000256" key="5">
    <source>
        <dbReference type="ARBA" id="ARBA00022898"/>
    </source>
</evidence>
<dbReference type="PANTHER" id="PTHR10314">
    <property type="entry name" value="CYSTATHIONINE BETA-SYNTHASE"/>
    <property type="match status" value="1"/>
</dbReference>
<keyword evidence="5" id="KW-0663">Pyridoxal phosphate</keyword>
<gene>
    <name evidence="8" type="ORF">Ocin01_09285</name>
</gene>
<comment type="caution">
    <text evidence="8">The sequence shown here is derived from an EMBL/GenBank/DDBJ whole genome shotgun (WGS) entry which is preliminary data.</text>
</comment>
<proteinExistence type="inferred from homology"/>
<reference evidence="8 9" key="1">
    <citation type="journal article" date="2016" name="Genome Biol. Evol.">
        <title>Gene Family Evolution Reflects Adaptation to Soil Environmental Stressors in the Genome of the Collembolan Orchesella cincta.</title>
        <authorList>
            <person name="Faddeeva-Vakhrusheva A."/>
            <person name="Derks M.F."/>
            <person name="Anvar S.Y."/>
            <person name="Agamennone V."/>
            <person name="Suring W."/>
            <person name="Smit S."/>
            <person name="van Straalen N.M."/>
            <person name="Roelofs D."/>
        </authorList>
    </citation>
    <scope>NUCLEOTIDE SEQUENCE [LARGE SCALE GENOMIC DNA]</scope>
    <source>
        <tissue evidence="8">Mixed pool</tissue>
    </source>
</reference>
<dbReference type="GO" id="GO:0006535">
    <property type="term" value="P:cysteine biosynthetic process from serine"/>
    <property type="evidence" value="ECO:0007669"/>
    <property type="project" value="InterPro"/>
</dbReference>
<evidence type="ECO:0000256" key="2">
    <source>
        <dbReference type="ARBA" id="ARBA00007103"/>
    </source>
</evidence>
<dbReference type="InterPro" id="IPR036052">
    <property type="entry name" value="TrpB-like_PALP_sf"/>
</dbReference>
<organism evidence="8 9">
    <name type="scientific">Orchesella cincta</name>
    <name type="common">Springtail</name>
    <name type="synonym">Podura cincta</name>
    <dbReference type="NCBI Taxonomy" id="48709"/>
    <lineage>
        <taxon>Eukaryota</taxon>
        <taxon>Metazoa</taxon>
        <taxon>Ecdysozoa</taxon>
        <taxon>Arthropoda</taxon>
        <taxon>Hexapoda</taxon>
        <taxon>Collembola</taxon>
        <taxon>Entomobryomorpha</taxon>
        <taxon>Entomobryoidea</taxon>
        <taxon>Orchesellidae</taxon>
        <taxon>Orchesellinae</taxon>
        <taxon>Orchesella</taxon>
    </lineage>
</organism>
<evidence type="ECO:0000313" key="8">
    <source>
        <dbReference type="EMBL" id="ODM97401.1"/>
    </source>
</evidence>
<dbReference type="Pfam" id="PF00291">
    <property type="entry name" value="PALP"/>
    <property type="match status" value="1"/>
</dbReference>
<name>A0A1D2MWT8_ORCCI</name>
<evidence type="ECO:0000256" key="3">
    <source>
        <dbReference type="ARBA" id="ARBA00022605"/>
    </source>
</evidence>
<evidence type="ECO:0000256" key="6">
    <source>
        <dbReference type="ARBA" id="ARBA00023192"/>
    </source>
</evidence>
<dbReference type="STRING" id="48709.A0A1D2MWT8"/>
<dbReference type="FunFam" id="3.40.50.1100:FF:000006">
    <property type="entry name" value="Cysteine synthase"/>
    <property type="match status" value="1"/>
</dbReference>
<dbReference type="OrthoDB" id="10259545at2759"/>
<evidence type="ECO:0000313" key="9">
    <source>
        <dbReference type="Proteomes" id="UP000094527"/>
    </source>
</evidence>
<evidence type="ECO:0000256" key="1">
    <source>
        <dbReference type="ARBA" id="ARBA00001933"/>
    </source>
</evidence>
<keyword evidence="4" id="KW-0808">Transferase</keyword>
<keyword evidence="3" id="KW-0028">Amino-acid biosynthesis</keyword>
<dbReference type="InterPro" id="IPR001216">
    <property type="entry name" value="P-phosphate_BS"/>
</dbReference>
<protein>
    <submittedName>
        <fullName evidence="8">Cysteine synthase</fullName>
    </submittedName>
</protein>
<dbReference type="EMBL" id="LJIJ01000447">
    <property type="protein sequence ID" value="ODM97401.1"/>
    <property type="molecule type" value="Genomic_DNA"/>
</dbReference>
<dbReference type="GO" id="GO:0016740">
    <property type="term" value="F:transferase activity"/>
    <property type="evidence" value="ECO:0007669"/>
    <property type="project" value="UniProtKB-KW"/>
</dbReference>
<comment type="cofactor">
    <cofactor evidence="1">
        <name>pyridoxal 5'-phosphate</name>
        <dbReference type="ChEBI" id="CHEBI:597326"/>
    </cofactor>
</comment>
<evidence type="ECO:0000256" key="4">
    <source>
        <dbReference type="ARBA" id="ARBA00022679"/>
    </source>
</evidence>
<feature type="domain" description="Tryptophan synthase beta chain-like PALP" evidence="7">
    <location>
        <begin position="14"/>
        <end position="307"/>
    </location>
</feature>
<dbReference type="InterPro" id="IPR050214">
    <property type="entry name" value="Cys_Synth/Cystath_Beta-Synth"/>
</dbReference>
<sequence>MGSSQTDIKSSALELIGNTPLVALDRIWPGPGRLLAKCEFLNPGASIKDRSSLGMIKKAVESGSLKPGAPVLEVSSGNQGCGLALVCAVLGHPLTVTMSKGNSPQRATMMRALGANVELVDQVEGTPGNVTLADVSAAETKGLALVKESGAFYVDQFNNDNNSCSHEETTGPEIWKQTGGKVDAFLATVGTAGTFMGVSRYLKKVNPEVQCFAVEPEGAQPIRGCEITKPLHLLQGSGYGAVPRLFKFDTMDETLTVSDQEAVEYKRLLGKKEGLYLGYTSGANVAAAVKLLKSGVLGKDPWVVTVLNDSGLKYPEILKYPFEQ</sequence>
<keyword evidence="9" id="KW-1185">Reference proteome</keyword>
<dbReference type="Gene3D" id="3.40.50.1100">
    <property type="match status" value="2"/>
</dbReference>
<comment type="similarity">
    <text evidence="2">Belongs to the cysteine synthase/cystathionine beta-synthase family.</text>
</comment>
<dbReference type="PROSITE" id="PS00901">
    <property type="entry name" value="CYS_SYNTHASE"/>
    <property type="match status" value="1"/>
</dbReference>
<dbReference type="CDD" id="cd01561">
    <property type="entry name" value="CBS_like"/>
    <property type="match status" value="1"/>
</dbReference>
<dbReference type="Proteomes" id="UP000094527">
    <property type="component" value="Unassembled WGS sequence"/>
</dbReference>
<dbReference type="SUPFAM" id="SSF53686">
    <property type="entry name" value="Tryptophan synthase beta subunit-like PLP-dependent enzymes"/>
    <property type="match status" value="1"/>
</dbReference>